<dbReference type="InterPro" id="IPR012341">
    <property type="entry name" value="6hp_glycosidase-like_sf"/>
</dbReference>
<dbReference type="InterPro" id="IPR037018">
    <property type="entry name" value="GH65_N"/>
</dbReference>
<name>A0AAW6U9B5_9MOLU</name>
<dbReference type="InterPro" id="IPR017045">
    <property type="entry name" value="Malt_Pase/Glycosyl_Hdrlase"/>
</dbReference>
<dbReference type="InterPro" id="IPR005196">
    <property type="entry name" value="Glyco_hydro_65_N"/>
</dbReference>
<protein>
    <recommendedName>
        <fullName evidence="9">Glycoside hydrolase family 65 protein</fullName>
    </recommendedName>
</protein>
<evidence type="ECO:0000313" key="8">
    <source>
        <dbReference type="Proteomes" id="UP001431532"/>
    </source>
</evidence>
<dbReference type="Pfam" id="PF03636">
    <property type="entry name" value="Glyco_hydro_65N"/>
    <property type="match status" value="1"/>
</dbReference>
<dbReference type="PANTHER" id="PTHR11051:SF13">
    <property type="entry name" value="GLYCOSYL TRANSFERASE"/>
    <property type="match status" value="1"/>
</dbReference>
<feature type="binding site" evidence="3">
    <location>
        <begin position="583"/>
        <end position="584"/>
    </location>
    <ligand>
        <name>substrate</name>
    </ligand>
</feature>
<proteinExistence type="inferred from homology"/>
<feature type="transmembrane region" description="Helical" evidence="4">
    <location>
        <begin position="658"/>
        <end position="677"/>
    </location>
</feature>
<dbReference type="SUPFAM" id="SSF48208">
    <property type="entry name" value="Six-hairpin glycosidases"/>
    <property type="match status" value="1"/>
</dbReference>
<evidence type="ECO:0000256" key="2">
    <source>
        <dbReference type="PIRSR" id="PIRSR036289-50"/>
    </source>
</evidence>
<dbReference type="GO" id="GO:0030246">
    <property type="term" value="F:carbohydrate binding"/>
    <property type="evidence" value="ECO:0007669"/>
    <property type="project" value="InterPro"/>
</dbReference>
<dbReference type="InterPro" id="IPR008928">
    <property type="entry name" value="6-hairpin_glycosidase_sf"/>
</dbReference>
<dbReference type="RefSeq" id="WP_282838955.1">
    <property type="nucleotide sequence ID" value="NZ_JASCXW010000006.1"/>
</dbReference>
<evidence type="ECO:0000259" key="6">
    <source>
        <dbReference type="Pfam" id="PF03636"/>
    </source>
</evidence>
<evidence type="ECO:0000256" key="1">
    <source>
        <dbReference type="ARBA" id="ARBA00006768"/>
    </source>
</evidence>
<dbReference type="Proteomes" id="UP001431532">
    <property type="component" value="Unassembled WGS sequence"/>
</dbReference>
<comment type="similarity">
    <text evidence="1">Belongs to the glycosyl hydrolase 65 family.</text>
</comment>
<evidence type="ECO:0000256" key="3">
    <source>
        <dbReference type="PIRSR" id="PIRSR036289-51"/>
    </source>
</evidence>
<accession>A0AAW6U9B5</accession>
<dbReference type="Pfam" id="PF03632">
    <property type="entry name" value="Glyco_hydro_65m"/>
    <property type="match status" value="1"/>
</dbReference>
<reference evidence="7" key="1">
    <citation type="submission" date="2023-05" db="EMBL/GenBank/DDBJ databases">
        <title>Mariniplasma microaerophilum sp. nov., a novel anaerobic mollicute isolated from terrestrial mud volcano, Taman Peninsula, Russia.</title>
        <authorList>
            <person name="Khomyakova M.A."/>
            <person name="Merkel A.Y."/>
            <person name="Slobodkin A.I."/>
        </authorList>
    </citation>
    <scope>NUCLEOTIDE SEQUENCE</scope>
    <source>
        <strain evidence="7">M4Ah</strain>
    </source>
</reference>
<keyword evidence="4" id="KW-0812">Transmembrane</keyword>
<keyword evidence="4" id="KW-0472">Membrane</keyword>
<dbReference type="GO" id="GO:0005975">
    <property type="term" value="P:carbohydrate metabolic process"/>
    <property type="evidence" value="ECO:0007669"/>
    <property type="project" value="InterPro"/>
</dbReference>
<gene>
    <name evidence="7" type="ORF">QJ521_03080</name>
</gene>
<dbReference type="EMBL" id="JASCXW010000006">
    <property type="protein sequence ID" value="MDI6452539.1"/>
    <property type="molecule type" value="Genomic_DNA"/>
</dbReference>
<dbReference type="GO" id="GO:0016757">
    <property type="term" value="F:glycosyltransferase activity"/>
    <property type="evidence" value="ECO:0007669"/>
    <property type="project" value="UniProtKB-ARBA"/>
</dbReference>
<dbReference type="Gene3D" id="1.50.10.10">
    <property type="match status" value="1"/>
</dbReference>
<feature type="binding site" evidence="3">
    <location>
        <begin position="348"/>
        <end position="349"/>
    </location>
    <ligand>
        <name>substrate</name>
    </ligand>
</feature>
<feature type="domain" description="Glycoside hydrolase family 65 central catalytic" evidence="5">
    <location>
        <begin position="315"/>
        <end position="669"/>
    </location>
</feature>
<feature type="active site" description="Proton donor" evidence="2">
    <location>
        <position position="475"/>
    </location>
</feature>
<sequence length="748" mass="86903">MKKTKQQNNLIIERKNRKSYEELMTDETIFALANGVLGTRGHFIEGYGMYDYPQTLVNGFYNTYPYKYEENYKQFPQVGQTIVNLPDASYIKIESDDEVIDLSHAEFIELDRNLDMNQGTTFRKATYLTKHGYEFQIVEEKIVPYDINMVVSRLKVKSNNYQGKIRLTSYLRMPLEKKAHPLDPRLPYATKDLDIEQIHADHDFAYLTARTTNTSLSARVCMTHDQPLDYKVEDDEVHASMIYDLKPNIDISLTKYQLYYTDLETDDFDQAMDEDLKNLRKFEDYVETETIIRKDFWSKSDIQVDDTRIEQALHFNIYQLNLSGGVQPSTSIAAKGITGEGYEGHYFWDTEIYLLPFFILTQPQKAKNLLMYRYQTLHHARLEAKNLGGTRGAKIPWRTINGKEASPYYPAGSAQIHINSDIAFAIKSYFEATNDLEFMTDYGAEILLETAIFLLDYGHFQNQSFHLNSVTGPDEYSAIVDNNYYTNRMAKAHFEYTYDFITEHKDSLNALLERIDITNNDLELMKKAAKQMTLLVNQESNVIKQDASFMSKKELDIEGIPKQNFPLLLNYHPLYIYKHQVLKQADTMIALVLLDEHDKTLYQNTFEYYLKRTTHDSSLSKCIYGIAAYHLGHHELGYKYFKAVTEFDLMDVKKFTRYGLHVANLGGSYLMLIYGLFGIRMNKILLINPAYQTEIKKAKTTILYQGVSIDLSLNQQKINIKTNAPLTVMIYGQKVIIDQEHEFEMISF</sequence>
<dbReference type="PANTHER" id="PTHR11051">
    <property type="entry name" value="GLYCOSYL HYDROLASE-RELATED"/>
    <property type="match status" value="1"/>
</dbReference>
<keyword evidence="4" id="KW-1133">Transmembrane helix</keyword>
<evidence type="ECO:0000313" key="7">
    <source>
        <dbReference type="EMBL" id="MDI6452539.1"/>
    </source>
</evidence>
<dbReference type="Gene3D" id="2.60.420.10">
    <property type="entry name" value="Maltose phosphorylase, domain 3"/>
    <property type="match status" value="1"/>
</dbReference>
<evidence type="ECO:0008006" key="9">
    <source>
        <dbReference type="Google" id="ProtNLM"/>
    </source>
</evidence>
<keyword evidence="8" id="KW-1185">Reference proteome</keyword>
<dbReference type="InterPro" id="IPR005195">
    <property type="entry name" value="Glyco_hydro_65_M"/>
</dbReference>
<dbReference type="InterPro" id="IPR011013">
    <property type="entry name" value="Gal_mutarotase_sf_dom"/>
</dbReference>
<evidence type="ECO:0000256" key="4">
    <source>
        <dbReference type="SAM" id="Phobius"/>
    </source>
</evidence>
<comment type="caution">
    <text evidence="7">The sequence shown here is derived from an EMBL/GenBank/DDBJ whole genome shotgun (WGS) entry which is preliminary data.</text>
</comment>
<feature type="domain" description="Glycoside hydrolase family 65 N-terminal" evidence="6">
    <location>
        <begin position="21"/>
        <end position="262"/>
    </location>
</feature>
<dbReference type="AlphaFoldDB" id="A0AAW6U9B5"/>
<dbReference type="Gene3D" id="2.70.98.40">
    <property type="entry name" value="Glycoside hydrolase, family 65, N-terminal domain"/>
    <property type="match status" value="1"/>
</dbReference>
<dbReference type="SUPFAM" id="SSF74650">
    <property type="entry name" value="Galactose mutarotase-like"/>
    <property type="match status" value="1"/>
</dbReference>
<dbReference type="GO" id="GO:0004553">
    <property type="term" value="F:hydrolase activity, hydrolyzing O-glycosyl compounds"/>
    <property type="evidence" value="ECO:0007669"/>
    <property type="project" value="TreeGrafter"/>
</dbReference>
<organism evidence="7 8">
    <name type="scientific">Peloplasma aerotolerans</name>
    <dbReference type="NCBI Taxonomy" id="3044389"/>
    <lineage>
        <taxon>Bacteria</taxon>
        <taxon>Bacillati</taxon>
        <taxon>Mycoplasmatota</taxon>
        <taxon>Mollicutes</taxon>
        <taxon>Acholeplasmatales</taxon>
        <taxon>Acholeplasmataceae</taxon>
        <taxon>Peloplasma</taxon>
    </lineage>
</organism>
<evidence type="ECO:0000259" key="5">
    <source>
        <dbReference type="Pfam" id="PF03632"/>
    </source>
</evidence>
<dbReference type="PIRSF" id="PIRSF036289">
    <property type="entry name" value="Glycosyl_hydrolase_malt_phosph"/>
    <property type="match status" value="1"/>
</dbReference>